<dbReference type="InterPro" id="IPR036291">
    <property type="entry name" value="NAD(P)-bd_dom_sf"/>
</dbReference>
<name>A0ABU5CGC7_9BACI</name>
<comment type="caution">
    <text evidence="2">The sequence shown here is derived from an EMBL/GenBank/DDBJ whole genome shotgun (WGS) entry which is preliminary data.</text>
</comment>
<dbReference type="InterPro" id="IPR023282">
    <property type="entry name" value="HMG_CoA_Rdtase_N"/>
</dbReference>
<accession>A0ABU5CGC7</accession>
<dbReference type="InterPro" id="IPR000683">
    <property type="entry name" value="Gfo/Idh/MocA-like_OxRdtase_N"/>
</dbReference>
<organism evidence="2 3">
    <name type="scientific">Tigheibacillus jepli</name>
    <dbReference type="NCBI Taxonomy" id="3035914"/>
    <lineage>
        <taxon>Bacteria</taxon>
        <taxon>Bacillati</taxon>
        <taxon>Bacillota</taxon>
        <taxon>Bacilli</taxon>
        <taxon>Bacillales</taxon>
        <taxon>Bacillaceae</taxon>
        <taxon>Tigheibacillus</taxon>
    </lineage>
</organism>
<dbReference type="Pfam" id="PF01408">
    <property type="entry name" value="GFO_IDH_MocA"/>
    <property type="match status" value="1"/>
</dbReference>
<dbReference type="Gene3D" id="1.10.3270.10">
    <property type="entry name" value="HMGR, N-terminal domain"/>
    <property type="match status" value="1"/>
</dbReference>
<dbReference type="SUPFAM" id="SSF51735">
    <property type="entry name" value="NAD(P)-binding Rossmann-fold domains"/>
    <property type="match status" value="1"/>
</dbReference>
<reference evidence="2 3" key="1">
    <citation type="submission" date="2023-10" db="EMBL/GenBank/DDBJ databases">
        <title>179-bfca-hs.</title>
        <authorList>
            <person name="Miliotis G."/>
            <person name="Sengupta P."/>
            <person name="Hameed A."/>
            <person name="Chuvochina M."/>
            <person name="Mcdonagh F."/>
            <person name="Simpson A.C."/>
            <person name="Singh N.K."/>
            <person name="Rekha P.D."/>
            <person name="Raman K."/>
            <person name="Hugenholtz P."/>
            <person name="Venkateswaran K."/>
        </authorList>
    </citation>
    <scope>NUCLEOTIDE SEQUENCE [LARGE SCALE GENOMIC DNA]</scope>
    <source>
        <strain evidence="2 3">179-BFC-A-HS</strain>
    </source>
</reference>
<evidence type="ECO:0000313" key="3">
    <source>
        <dbReference type="Proteomes" id="UP001228376"/>
    </source>
</evidence>
<evidence type="ECO:0000313" key="2">
    <source>
        <dbReference type="EMBL" id="MDY0404909.1"/>
    </source>
</evidence>
<gene>
    <name evidence="2" type="ORF">P5G51_005405</name>
</gene>
<keyword evidence="3" id="KW-1185">Reference proteome</keyword>
<protein>
    <recommendedName>
        <fullName evidence="1">Gfo/Idh/MocA-like oxidoreductase N-terminal domain-containing protein</fullName>
    </recommendedName>
</protein>
<feature type="domain" description="Gfo/Idh/MocA-like oxidoreductase N-terminal" evidence="1">
    <location>
        <begin position="4"/>
        <end position="49"/>
    </location>
</feature>
<evidence type="ECO:0000259" key="1">
    <source>
        <dbReference type="Pfam" id="PF01408"/>
    </source>
</evidence>
<proteinExistence type="predicted"/>
<dbReference type="Proteomes" id="UP001228376">
    <property type="component" value="Unassembled WGS sequence"/>
</dbReference>
<sequence length="49" mass="5311">MAEAYDAAFVHRTTASHFAVASELLKRGKDVYVDKTLAASISVAEQLVE</sequence>
<dbReference type="EMBL" id="JAROCA020000001">
    <property type="protein sequence ID" value="MDY0404909.1"/>
    <property type="molecule type" value="Genomic_DNA"/>
</dbReference>